<evidence type="ECO:0000313" key="2">
    <source>
        <dbReference type="EMBL" id="CAB1423766.1"/>
    </source>
</evidence>
<evidence type="ECO:0000313" key="3">
    <source>
        <dbReference type="Proteomes" id="UP001153269"/>
    </source>
</evidence>
<feature type="compositionally biased region" description="Polar residues" evidence="1">
    <location>
        <begin position="16"/>
        <end position="30"/>
    </location>
</feature>
<sequence length="152" mass="16394">MQNKSKREQARDNPVKTEQGSGARKSVQSKQNRQGAGRRGVQGKGRQVTKEIRQSGNQESNAGKIGTNTLNDLAEDKGTRHADIEGRLMREVKTGASVGGAGEGIRGMRKPVSPALIQGSTVKVLEINQSITFEGGLSYQIRDFSQTAQMAK</sequence>
<accession>A0A9N7YFK7</accession>
<protein>
    <submittedName>
        <fullName evidence="2">Uncharacterized protein</fullName>
    </submittedName>
</protein>
<feature type="region of interest" description="Disordered" evidence="1">
    <location>
        <begin position="1"/>
        <end position="77"/>
    </location>
</feature>
<dbReference type="AlphaFoldDB" id="A0A9N7YFK7"/>
<comment type="caution">
    <text evidence="2">The sequence shown here is derived from an EMBL/GenBank/DDBJ whole genome shotgun (WGS) entry which is preliminary data.</text>
</comment>
<organism evidence="2 3">
    <name type="scientific">Pleuronectes platessa</name>
    <name type="common">European plaice</name>
    <dbReference type="NCBI Taxonomy" id="8262"/>
    <lineage>
        <taxon>Eukaryota</taxon>
        <taxon>Metazoa</taxon>
        <taxon>Chordata</taxon>
        <taxon>Craniata</taxon>
        <taxon>Vertebrata</taxon>
        <taxon>Euteleostomi</taxon>
        <taxon>Actinopterygii</taxon>
        <taxon>Neopterygii</taxon>
        <taxon>Teleostei</taxon>
        <taxon>Neoteleostei</taxon>
        <taxon>Acanthomorphata</taxon>
        <taxon>Carangaria</taxon>
        <taxon>Pleuronectiformes</taxon>
        <taxon>Pleuronectoidei</taxon>
        <taxon>Pleuronectidae</taxon>
        <taxon>Pleuronectes</taxon>
    </lineage>
</organism>
<reference evidence="2" key="1">
    <citation type="submission" date="2020-03" db="EMBL/GenBank/DDBJ databases">
        <authorList>
            <person name="Weist P."/>
        </authorList>
    </citation>
    <scope>NUCLEOTIDE SEQUENCE</scope>
</reference>
<gene>
    <name evidence="2" type="ORF">PLEPLA_LOCUS11687</name>
</gene>
<keyword evidence="3" id="KW-1185">Reference proteome</keyword>
<feature type="compositionally biased region" description="Polar residues" evidence="1">
    <location>
        <begin position="54"/>
        <end position="71"/>
    </location>
</feature>
<evidence type="ECO:0000256" key="1">
    <source>
        <dbReference type="SAM" id="MobiDB-lite"/>
    </source>
</evidence>
<proteinExistence type="predicted"/>
<dbReference type="EMBL" id="CADEAL010000678">
    <property type="protein sequence ID" value="CAB1423766.1"/>
    <property type="molecule type" value="Genomic_DNA"/>
</dbReference>
<name>A0A9N7YFK7_PLEPL</name>
<dbReference type="Proteomes" id="UP001153269">
    <property type="component" value="Unassembled WGS sequence"/>
</dbReference>
<feature type="compositionally biased region" description="Basic and acidic residues" evidence="1">
    <location>
        <begin position="1"/>
        <end position="15"/>
    </location>
</feature>